<proteinExistence type="inferred from homology"/>
<keyword evidence="2" id="KW-0963">Cytoplasm</keyword>
<dbReference type="AlphaFoldDB" id="A0A1G2RUE1"/>
<comment type="cofactor">
    <cofactor evidence="2">
        <name>a divalent metal cation</name>
        <dbReference type="ChEBI" id="CHEBI:60240"/>
    </cofactor>
</comment>
<dbReference type="PIRSF" id="PIRSF006305">
    <property type="entry name" value="Maf"/>
    <property type="match status" value="1"/>
</dbReference>
<dbReference type="GO" id="GO:0005737">
    <property type="term" value="C:cytoplasm"/>
    <property type="evidence" value="ECO:0007669"/>
    <property type="project" value="UniProtKB-SubCell"/>
</dbReference>
<protein>
    <recommendedName>
        <fullName evidence="2">Nucleoside triphosphate pyrophosphatase</fullName>
        <ecNumber evidence="2">3.6.1.9</ecNumber>
    </recommendedName>
    <alternativeName>
        <fullName evidence="2">Nucleotide pyrophosphatase</fullName>
        <shortName evidence="2">Nucleotide PPase</shortName>
    </alternativeName>
</protein>
<comment type="similarity">
    <text evidence="2">Belongs to the Maf family.</text>
</comment>
<comment type="catalytic activity">
    <reaction evidence="2">
        <text>a 2'-deoxyribonucleoside 5'-triphosphate + H2O = a 2'-deoxyribonucleoside 5'-phosphate + diphosphate + H(+)</text>
        <dbReference type="Rhea" id="RHEA:44644"/>
        <dbReference type="ChEBI" id="CHEBI:15377"/>
        <dbReference type="ChEBI" id="CHEBI:15378"/>
        <dbReference type="ChEBI" id="CHEBI:33019"/>
        <dbReference type="ChEBI" id="CHEBI:61560"/>
        <dbReference type="ChEBI" id="CHEBI:65317"/>
        <dbReference type="EC" id="3.6.1.9"/>
    </reaction>
</comment>
<dbReference type="Gene3D" id="3.90.950.10">
    <property type="match status" value="1"/>
</dbReference>
<feature type="active site" description="Proton acceptor" evidence="2">
    <location>
        <position position="69"/>
    </location>
</feature>
<dbReference type="PANTHER" id="PTHR43213">
    <property type="entry name" value="BIFUNCTIONAL DTTP/UTP PYROPHOSPHATASE/METHYLTRANSFERASE PROTEIN-RELATED"/>
    <property type="match status" value="1"/>
</dbReference>
<dbReference type="InterPro" id="IPR029001">
    <property type="entry name" value="ITPase-like_fam"/>
</dbReference>
<organism evidence="3 4">
    <name type="scientific">Candidatus Wildermuthbacteria bacterium RIFCSPLOWO2_02_FULL_47_9c</name>
    <dbReference type="NCBI Taxonomy" id="1802466"/>
    <lineage>
        <taxon>Bacteria</taxon>
        <taxon>Candidatus Wildermuthiibacteriota</taxon>
    </lineage>
</organism>
<evidence type="ECO:0000256" key="1">
    <source>
        <dbReference type="ARBA" id="ARBA00022801"/>
    </source>
</evidence>
<comment type="subcellular location">
    <subcellularLocation>
        <location evidence="2">Cytoplasm</location>
    </subcellularLocation>
</comment>
<dbReference type="NCBIfam" id="TIGR00172">
    <property type="entry name" value="maf"/>
    <property type="match status" value="1"/>
</dbReference>
<sequence>MKIILGSRSEGRQEMLREMGYEFEVMPADIDEKAIRHENPRELVLMLANAKADALLPKIKEPAILITADQVVAWNGQIREKPENEEEAKEFLRTYYQAPAEVINGIVVVNTGTGKRASAVDSSRVYFKEIPTDALEQFAKLEHIYRRAGGFAIRDPLLQPYIEKVEGTDDSVMGLPKELTKQLIREVIA</sequence>
<comment type="caution">
    <text evidence="3">The sequence shown here is derived from an EMBL/GenBank/DDBJ whole genome shotgun (WGS) entry which is preliminary data.</text>
</comment>
<name>A0A1G2RUE1_9BACT</name>
<dbReference type="SUPFAM" id="SSF52972">
    <property type="entry name" value="ITPase-like"/>
    <property type="match status" value="1"/>
</dbReference>
<dbReference type="InterPro" id="IPR003697">
    <property type="entry name" value="Maf-like"/>
</dbReference>
<dbReference type="GO" id="GO:0047429">
    <property type="term" value="F:nucleoside triphosphate diphosphatase activity"/>
    <property type="evidence" value="ECO:0007669"/>
    <property type="project" value="UniProtKB-EC"/>
</dbReference>
<comment type="function">
    <text evidence="2">Nucleoside triphosphate pyrophosphatase. May have a dual role in cell division arrest and in preventing the incorporation of modified nucleotides into cellular nucleic acids.</text>
</comment>
<dbReference type="Pfam" id="PF02545">
    <property type="entry name" value="Maf"/>
    <property type="match status" value="1"/>
</dbReference>
<reference evidence="3 4" key="1">
    <citation type="journal article" date="2016" name="Nat. Commun.">
        <title>Thousands of microbial genomes shed light on interconnected biogeochemical processes in an aquifer system.</title>
        <authorList>
            <person name="Anantharaman K."/>
            <person name="Brown C.T."/>
            <person name="Hug L.A."/>
            <person name="Sharon I."/>
            <person name="Castelle C.J."/>
            <person name="Probst A.J."/>
            <person name="Thomas B.C."/>
            <person name="Singh A."/>
            <person name="Wilkins M.J."/>
            <person name="Karaoz U."/>
            <person name="Brodie E.L."/>
            <person name="Williams K.H."/>
            <person name="Hubbard S.S."/>
            <person name="Banfield J.F."/>
        </authorList>
    </citation>
    <scope>NUCLEOTIDE SEQUENCE [LARGE SCALE GENOMIC DNA]</scope>
</reference>
<comment type="caution">
    <text evidence="2">Lacks conserved residue(s) required for the propagation of feature annotation.</text>
</comment>
<dbReference type="Proteomes" id="UP000178222">
    <property type="component" value="Unassembled WGS sequence"/>
</dbReference>
<keyword evidence="2" id="KW-0546">Nucleotide metabolism</keyword>
<evidence type="ECO:0000313" key="4">
    <source>
        <dbReference type="Proteomes" id="UP000178222"/>
    </source>
</evidence>
<dbReference type="HAMAP" id="MF_00528">
    <property type="entry name" value="Maf"/>
    <property type="match status" value="1"/>
</dbReference>
<gene>
    <name evidence="3" type="ORF">A3J30_03765</name>
</gene>
<evidence type="ECO:0000256" key="2">
    <source>
        <dbReference type="HAMAP-Rule" id="MF_00528"/>
    </source>
</evidence>
<dbReference type="PANTHER" id="PTHR43213:SF4">
    <property type="entry name" value="7-METHYL-GTP PYROPHOSPHATASE"/>
    <property type="match status" value="1"/>
</dbReference>
<dbReference type="GO" id="GO:0009117">
    <property type="term" value="P:nucleotide metabolic process"/>
    <property type="evidence" value="ECO:0007669"/>
    <property type="project" value="UniProtKB-KW"/>
</dbReference>
<evidence type="ECO:0000313" key="3">
    <source>
        <dbReference type="EMBL" id="OHA76048.1"/>
    </source>
</evidence>
<comment type="catalytic activity">
    <reaction evidence="2">
        <text>a ribonucleoside 5'-triphosphate + H2O = a ribonucleoside 5'-phosphate + diphosphate + H(+)</text>
        <dbReference type="Rhea" id="RHEA:23996"/>
        <dbReference type="ChEBI" id="CHEBI:15377"/>
        <dbReference type="ChEBI" id="CHEBI:15378"/>
        <dbReference type="ChEBI" id="CHEBI:33019"/>
        <dbReference type="ChEBI" id="CHEBI:58043"/>
        <dbReference type="ChEBI" id="CHEBI:61557"/>
        <dbReference type="EC" id="3.6.1.9"/>
    </reaction>
</comment>
<dbReference type="CDD" id="cd00555">
    <property type="entry name" value="Maf"/>
    <property type="match status" value="1"/>
</dbReference>
<accession>A0A1G2RUE1</accession>
<dbReference type="FunFam" id="3.90.950.10:FF:000008">
    <property type="entry name" value="Maf-like protein, expressed"/>
    <property type="match status" value="1"/>
</dbReference>
<dbReference type="EC" id="3.6.1.9" evidence="2"/>
<dbReference type="EMBL" id="MHUL01000042">
    <property type="protein sequence ID" value="OHA76048.1"/>
    <property type="molecule type" value="Genomic_DNA"/>
</dbReference>
<keyword evidence="1 2" id="KW-0378">Hydrolase</keyword>